<organism evidence="1 2">
    <name type="scientific">Clostridium disporicum</name>
    <dbReference type="NCBI Taxonomy" id="84024"/>
    <lineage>
        <taxon>Bacteria</taxon>
        <taxon>Bacillati</taxon>
        <taxon>Bacillota</taxon>
        <taxon>Clostridia</taxon>
        <taxon>Eubacteriales</taxon>
        <taxon>Clostridiaceae</taxon>
        <taxon>Clostridium</taxon>
    </lineage>
</organism>
<evidence type="ECO:0000313" key="1">
    <source>
        <dbReference type="EMBL" id="CUO17519.1"/>
    </source>
</evidence>
<evidence type="ECO:0008006" key="3">
    <source>
        <dbReference type="Google" id="ProtNLM"/>
    </source>
</evidence>
<sequence>MNLEFDIKSFNFITWHWKNDFNLEDAKREIDYQILNCNINAVTFAFAAQQDHCYSTTIDWTGSHMPNDNQLEDLIKYSKDKGLKTLVKPMLNVSDGYWRAYIRFFDEDVPCEPKWKEWFKSYGEYIIHYAQFCEKNNVDILIIGCELVGTDHRCDEWRSLVKNIRRIYNGALTYNCDKYQEHNVKWWDALDYISSSGYYPVGTISKELDRIEEVCKKFNLPFIFTEAGCPSVKGASKMPNDWFLIETGEVCEENQYNYFKELFEESSKRGFIKGFCLWDWPIKSPQNAKDKYEKDYTVKFKKAENLIFQYFSE</sequence>
<dbReference type="RefSeq" id="WP_055276262.1">
    <property type="nucleotide sequence ID" value="NZ_CYZV01000016.1"/>
</dbReference>
<dbReference type="SUPFAM" id="SSF51445">
    <property type="entry name" value="(Trans)glycosidases"/>
    <property type="match status" value="1"/>
</dbReference>
<dbReference type="Pfam" id="PF22612">
    <property type="entry name" value="GH113"/>
    <property type="match status" value="1"/>
</dbReference>
<evidence type="ECO:0000313" key="2">
    <source>
        <dbReference type="Proteomes" id="UP000095558"/>
    </source>
</evidence>
<dbReference type="AlphaFoldDB" id="A0A174CZM6"/>
<dbReference type="Gene3D" id="3.20.20.80">
    <property type="entry name" value="Glycosidases"/>
    <property type="match status" value="1"/>
</dbReference>
<dbReference type="InterPro" id="IPR017853">
    <property type="entry name" value="GH"/>
</dbReference>
<gene>
    <name evidence="1" type="ORF">ERS852470_01627</name>
</gene>
<dbReference type="OrthoDB" id="9773531at2"/>
<reference evidence="1 2" key="1">
    <citation type="submission" date="2015-09" db="EMBL/GenBank/DDBJ databases">
        <authorList>
            <consortium name="Pathogen Informatics"/>
        </authorList>
    </citation>
    <scope>NUCLEOTIDE SEQUENCE [LARGE SCALE GENOMIC DNA]</scope>
    <source>
        <strain evidence="1 2">2789STDY5834855</strain>
    </source>
</reference>
<dbReference type="Proteomes" id="UP000095558">
    <property type="component" value="Unassembled WGS sequence"/>
</dbReference>
<accession>A0A174CZM6</accession>
<proteinExistence type="predicted"/>
<dbReference type="EMBL" id="CYZV01000016">
    <property type="protein sequence ID" value="CUO17519.1"/>
    <property type="molecule type" value="Genomic_DNA"/>
</dbReference>
<dbReference type="InterPro" id="IPR055151">
    <property type="entry name" value="GH113"/>
</dbReference>
<protein>
    <recommendedName>
        <fullName evidence="3">1,4-beta-xylanase</fullName>
    </recommendedName>
</protein>
<name>A0A174CZM6_9CLOT</name>